<evidence type="ECO:0000313" key="2">
    <source>
        <dbReference type="Proteomes" id="UP000501237"/>
    </source>
</evidence>
<dbReference type="EMBL" id="AP022642">
    <property type="protein sequence ID" value="BCA28632.1"/>
    <property type="molecule type" value="Genomic_DNA"/>
</dbReference>
<sequence length="79" mass="8590">MLNYRELSQAGYDALVRQFVRLTESLHSAVQNVGDGKATIGYGYTFNKSDDVSIWQASGIQLRFCTKSTVAGIAACKPA</sequence>
<protein>
    <submittedName>
        <fullName evidence="1">Uncharacterized protein</fullName>
    </submittedName>
</protein>
<gene>
    <name evidence="1" type="ORF">PtoMrB4_26090</name>
</gene>
<dbReference type="Proteomes" id="UP000501237">
    <property type="component" value="Chromosome"/>
</dbReference>
<name>A0A679GHF7_9GAMM</name>
<dbReference type="KEGG" id="poj:PtoMrB4_26090"/>
<proteinExistence type="predicted"/>
<accession>A0A679GHF7</accession>
<evidence type="ECO:0000313" key="1">
    <source>
        <dbReference type="EMBL" id="BCA28632.1"/>
    </source>
</evidence>
<reference evidence="1 2" key="1">
    <citation type="journal article" date="2020" name="Microbiol. Resour. Announc.">
        <title>Complete genome sequence of Pseudomonas otitidis strain MrB4, isolated from Lake Biwa in Japan.</title>
        <authorList>
            <person name="Miyazaki K."/>
            <person name="Hase E."/>
            <person name="Maruya T."/>
        </authorList>
    </citation>
    <scope>NUCLEOTIDE SEQUENCE [LARGE SCALE GENOMIC DNA]</scope>
    <source>
        <strain evidence="1 2">MrB4</strain>
    </source>
</reference>
<dbReference type="AlphaFoldDB" id="A0A679GHF7"/>
<organism evidence="1 2">
    <name type="scientific">Metapseudomonas otitidis</name>
    <dbReference type="NCBI Taxonomy" id="319939"/>
    <lineage>
        <taxon>Bacteria</taxon>
        <taxon>Pseudomonadati</taxon>
        <taxon>Pseudomonadota</taxon>
        <taxon>Gammaproteobacteria</taxon>
        <taxon>Pseudomonadales</taxon>
        <taxon>Pseudomonadaceae</taxon>
        <taxon>Metapseudomonas</taxon>
    </lineage>
</organism>